<dbReference type="RefSeq" id="WP_085850420.1">
    <property type="nucleotide sequence ID" value="NZ_FNZV01000013.1"/>
</dbReference>
<proteinExistence type="inferred from homology"/>
<accession>A0A1Y5TMV0</accession>
<dbReference type="InterPro" id="IPR001544">
    <property type="entry name" value="Aminotrans_IV"/>
</dbReference>
<comment type="catalytic activity">
    <reaction evidence="12">
        <text>L-isoleucine + 2-oxoglutarate = (S)-3-methyl-2-oxopentanoate + L-glutamate</text>
        <dbReference type="Rhea" id="RHEA:24801"/>
        <dbReference type="ChEBI" id="CHEBI:16810"/>
        <dbReference type="ChEBI" id="CHEBI:29985"/>
        <dbReference type="ChEBI" id="CHEBI:35146"/>
        <dbReference type="ChEBI" id="CHEBI:58045"/>
        <dbReference type="EC" id="2.6.1.42"/>
    </reaction>
</comment>
<keyword evidence="16" id="KW-0808">Transferase</keyword>
<keyword evidence="9 15" id="KW-0663">Pyridoxal phosphate</keyword>
<dbReference type="GO" id="GO:0052655">
    <property type="term" value="F:L-valine-2-oxoglutarate transaminase activity"/>
    <property type="evidence" value="ECO:0007669"/>
    <property type="project" value="RHEA"/>
</dbReference>
<dbReference type="STRING" id="658057.SAMN04488032_11397"/>
<evidence type="ECO:0000256" key="2">
    <source>
        <dbReference type="ARBA" id="ARBA00003109"/>
    </source>
</evidence>
<dbReference type="Gene3D" id="3.30.470.10">
    <property type="match status" value="1"/>
</dbReference>
<evidence type="ECO:0000256" key="11">
    <source>
        <dbReference type="ARBA" id="ARBA00048212"/>
    </source>
</evidence>
<name>A0A1Y5TMV0_9RHOB</name>
<dbReference type="FunFam" id="3.20.10.10:FF:000002">
    <property type="entry name" value="D-alanine aminotransferase"/>
    <property type="match status" value="1"/>
</dbReference>
<dbReference type="EMBL" id="FWFW01000013">
    <property type="protein sequence ID" value="SLN63846.1"/>
    <property type="molecule type" value="Genomic_DNA"/>
</dbReference>
<evidence type="ECO:0000256" key="4">
    <source>
        <dbReference type="ARBA" id="ARBA00004931"/>
    </source>
</evidence>
<evidence type="ECO:0000256" key="7">
    <source>
        <dbReference type="ARBA" id="ARBA00013053"/>
    </source>
</evidence>
<dbReference type="GO" id="GO:0052656">
    <property type="term" value="F:L-isoleucine-2-oxoglutarate transaminase activity"/>
    <property type="evidence" value="ECO:0007669"/>
    <property type="project" value="RHEA"/>
</dbReference>
<dbReference type="InterPro" id="IPR043132">
    <property type="entry name" value="BCAT-like_C"/>
</dbReference>
<dbReference type="InterPro" id="IPR018300">
    <property type="entry name" value="Aminotrans_IV_CS"/>
</dbReference>
<evidence type="ECO:0000313" key="17">
    <source>
        <dbReference type="Proteomes" id="UP000193307"/>
    </source>
</evidence>
<gene>
    <name evidence="16" type="primary">dat</name>
    <name evidence="16" type="ORF">PAM7971_03333</name>
</gene>
<evidence type="ECO:0000256" key="5">
    <source>
        <dbReference type="ARBA" id="ARBA00005072"/>
    </source>
</evidence>
<comment type="pathway">
    <text evidence="5">Amino-acid biosynthesis; L-leucine biosynthesis; L-leucine from 3-methyl-2-oxobutanoate: step 4/4.</text>
</comment>
<dbReference type="CDD" id="cd01558">
    <property type="entry name" value="D-AAT_like"/>
    <property type="match status" value="1"/>
</dbReference>
<comment type="catalytic activity">
    <reaction evidence="11">
        <text>L-valine + 2-oxoglutarate = 3-methyl-2-oxobutanoate + L-glutamate</text>
        <dbReference type="Rhea" id="RHEA:24813"/>
        <dbReference type="ChEBI" id="CHEBI:11851"/>
        <dbReference type="ChEBI" id="CHEBI:16810"/>
        <dbReference type="ChEBI" id="CHEBI:29985"/>
        <dbReference type="ChEBI" id="CHEBI:57762"/>
        <dbReference type="EC" id="2.6.1.42"/>
    </reaction>
</comment>
<dbReference type="InterPro" id="IPR036038">
    <property type="entry name" value="Aminotransferase-like"/>
</dbReference>
<dbReference type="GO" id="GO:0008652">
    <property type="term" value="P:amino acid biosynthetic process"/>
    <property type="evidence" value="ECO:0007669"/>
    <property type="project" value="UniProtKB-ARBA"/>
</dbReference>
<dbReference type="PROSITE" id="PS00770">
    <property type="entry name" value="AA_TRANSFER_CLASS_4"/>
    <property type="match status" value="1"/>
</dbReference>
<reference evidence="16 17" key="1">
    <citation type="submission" date="2017-03" db="EMBL/GenBank/DDBJ databases">
        <authorList>
            <person name="Afonso C.L."/>
            <person name="Miller P.J."/>
            <person name="Scott M.A."/>
            <person name="Spackman E."/>
            <person name="Goraichik I."/>
            <person name="Dimitrov K.M."/>
            <person name="Suarez D.L."/>
            <person name="Swayne D.E."/>
        </authorList>
    </citation>
    <scope>NUCLEOTIDE SEQUENCE [LARGE SCALE GENOMIC DNA]</scope>
    <source>
        <strain evidence="16 17">CECT 7971</strain>
    </source>
</reference>
<dbReference type="SUPFAM" id="SSF56752">
    <property type="entry name" value="D-aminoacid aminotransferase-like PLP-dependent enzymes"/>
    <property type="match status" value="1"/>
</dbReference>
<dbReference type="AlphaFoldDB" id="A0A1Y5TMV0"/>
<keyword evidence="10" id="KW-0028">Amino-acid biosynthesis</keyword>
<dbReference type="PANTHER" id="PTHR42743">
    <property type="entry name" value="AMINO-ACID AMINOTRANSFERASE"/>
    <property type="match status" value="1"/>
</dbReference>
<evidence type="ECO:0000256" key="12">
    <source>
        <dbReference type="ARBA" id="ARBA00048798"/>
    </source>
</evidence>
<evidence type="ECO:0000256" key="6">
    <source>
        <dbReference type="ARBA" id="ARBA00009320"/>
    </source>
</evidence>
<comment type="catalytic activity">
    <reaction evidence="13">
        <text>L-leucine + 2-oxoglutarate = 4-methyl-2-oxopentanoate + L-glutamate</text>
        <dbReference type="Rhea" id="RHEA:18321"/>
        <dbReference type="ChEBI" id="CHEBI:16810"/>
        <dbReference type="ChEBI" id="CHEBI:17865"/>
        <dbReference type="ChEBI" id="CHEBI:29985"/>
        <dbReference type="ChEBI" id="CHEBI:57427"/>
        <dbReference type="EC" id="2.6.1.42"/>
    </reaction>
</comment>
<comment type="similarity">
    <text evidence="6 14">Belongs to the class-IV pyridoxal-phosphate-dependent aminotransferase family.</text>
</comment>
<dbReference type="EC" id="2.6.1.42" evidence="7"/>
<keyword evidence="10" id="KW-0100">Branched-chain amino acid biosynthesis</keyword>
<keyword evidence="17" id="KW-1185">Reference proteome</keyword>
<evidence type="ECO:0000256" key="8">
    <source>
        <dbReference type="ARBA" id="ARBA00014472"/>
    </source>
</evidence>
<comment type="cofactor">
    <cofactor evidence="1 15">
        <name>pyridoxal 5'-phosphate</name>
        <dbReference type="ChEBI" id="CHEBI:597326"/>
    </cofactor>
</comment>
<dbReference type="OrthoDB" id="9805628at2"/>
<dbReference type="Pfam" id="PF01063">
    <property type="entry name" value="Aminotran_4"/>
    <property type="match status" value="1"/>
</dbReference>
<evidence type="ECO:0000256" key="3">
    <source>
        <dbReference type="ARBA" id="ARBA00004824"/>
    </source>
</evidence>
<dbReference type="Gene3D" id="3.20.10.10">
    <property type="entry name" value="D-amino Acid Aminotransferase, subunit A, domain 2"/>
    <property type="match status" value="1"/>
</dbReference>
<organism evidence="16 17">
    <name type="scientific">Pacificibacter marinus</name>
    <dbReference type="NCBI Taxonomy" id="658057"/>
    <lineage>
        <taxon>Bacteria</taxon>
        <taxon>Pseudomonadati</taxon>
        <taxon>Pseudomonadota</taxon>
        <taxon>Alphaproteobacteria</taxon>
        <taxon>Rhodobacterales</taxon>
        <taxon>Roseobacteraceae</taxon>
        <taxon>Pacificibacter</taxon>
    </lineage>
</organism>
<evidence type="ECO:0000256" key="9">
    <source>
        <dbReference type="ARBA" id="ARBA00022898"/>
    </source>
</evidence>
<evidence type="ECO:0000256" key="10">
    <source>
        <dbReference type="ARBA" id="ARBA00023304"/>
    </source>
</evidence>
<keyword evidence="16" id="KW-0032">Aminotransferase</keyword>
<dbReference type="GO" id="GO:0005829">
    <property type="term" value="C:cytosol"/>
    <property type="evidence" value="ECO:0007669"/>
    <property type="project" value="TreeGrafter"/>
</dbReference>
<protein>
    <recommendedName>
        <fullName evidence="8">Probable branched-chain-amino-acid aminotransferase</fullName>
        <ecNumber evidence="7">2.6.1.42</ecNumber>
    </recommendedName>
</protein>
<dbReference type="PANTHER" id="PTHR42743:SF11">
    <property type="entry name" value="AMINODEOXYCHORISMATE LYASE"/>
    <property type="match status" value="1"/>
</dbReference>
<dbReference type="InterPro" id="IPR043131">
    <property type="entry name" value="BCAT-like_N"/>
</dbReference>
<dbReference type="NCBIfam" id="NF005209">
    <property type="entry name" value="PRK06680.1"/>
    <property type="match status" value="1"/>
</dbReference>
<evidence type="ECO:0000256" key="13">
    <source>
        <dbReference type="ARBA" id="ARBA00049229"/>
    </source>
</evidence>
<sequence length="286" mass="31660">MSQIVYVNGDFVPAAEAKVSVFDRGFLMADAVYEVTSVIGGKIIDFDGHATRLQRSMSELEMVSPVTMDELLQIHRDIIEKNNLVEGGIYLQITRGAPDVRDFAWPDPEEVPCGIVLFTFDKPLVDSKVMDEGIKVISIADERWGRRDIKTTQLLYPSFAKMQAKKKGCQDAWLVEDGFVTEGTANNAYIVKNGTIITRQLGNDILHGITRAAILRFALEAQMKVEERPFTIAEAQEADEAFVTSATGFAQPVIEIDGAQIGTGIPGDISKRLREIYTEEMIKAAI</sequence>
<dbReference type="GO" id="GO:0052654">
    <property type="term" value="F:L-leucine-2-oxoglutarate transaminase activity"/>
    <property type="evidence" value="ECO:0007669"/>
    <property type="project" value="RHEA"/>
</dbReference>
<dbReference type="InterPro" id="IPR050571">
    <property type="entry name" value="Class-IV_PLP-Dep_Aminotrnsfr"/>
</dbReference>
<comment type="function">
    <text evidence="2">Acts on leucine, isoleucine and valine.</text>
</comment>
<comment type="pathway">
    <text evidence="3">Amino-acid biosynthesis; L-isoleucine biosynthesis; L-isoleucine from 2-oxobutanoate: step 4/4.</text>
</comment>
<comment type="pathway">
    <text evidence="4">Amino-acid biosynthesis; L-valine biosynthesis; L-valine from pyruvate: step 4/4.</text>
</comment>
<evidence type="ECO:0000256" key="14">
    <source>
        <dbReference type="RuleBase" id="RU004106"/>
    </source>
</evidence>
<dbReference type="GO" id="GO:0009082">
    <property type="term" value="P:branched-chain amino acid biosynthetic process"/>
    <property type="evidence" value="ECO:0007669"/>
    <property type="project" value="UniProtKB-KW"/>
</dbReference>
<dbReference type="Proteomes" id="UP000193307">
    <property type="component" value="Unassembled WGS sequence"/>
</dbReference>
<evidence type="ECO:0000313" key="16">
    <source>
        <dbReference type="EMBL" id="SLN63846.1"/>
    </source>
</evidence>
<evidence type="ECO:0000256" key="1">
    <source>
        <dbReference type="ARBA" id="ARBA00001933"/>
    </source>
</evidence>
<evidence type="ECO:0000256" key="15">
    <source>
        <dbReference type="RuleBase" id="RU004516"/>
    </source>
</evidence>